<dbReference type="SUPFAM" id="SSF56112">
    <property type="entry name" value="Protein kinase-like (PK-like)"/>
    <property type="match status" value="1"/>
</dbReference>
<accession>A0ABR2JFT8</accession>
<dbReference type="Pfam" id="PF00069">
    <property type="entry name" value="Pkinase"/>
    <property type="match status" value="1"/>
</dbReference>
<dbReference type="Gene3D" id="1.25.10.10">
    <property type="entry name" value="Leucine-rich Repeat Variant"/>
    <property type="match status" value="1"/>
</dbReference>
<feature type="compositionally biased region" description="Low complexity" evidence="1">
    <location>
        <begin position="684"/>
        <end position="752"/>
    </location>
</feature>
<evidence type="ECO:0000259" key="2">
    <source>
        <dbReference type="PROSITE" id="PS50011"/>
    </source>
</evidence>
<protein>
    <recommendedName>
        <fullName evidence="2">Protein kinase domain-containing protein</fullName>
    </recommendedName>
</protein>
<dbReference type="SUPFAM" id="SSF48371">
    <property type="entry name" value="ARM repeat"/>
    <property type="match status" value="1"/>
</dbReference>
<dbReference type="InterPro" id="IPR016024">
    <property type="entry name" value="ARM-type_fold"/>
</dbReference>
<dbReference type="InterPro" id="IPR051177">
    <property type="entry name" value="CIK-Related_Protein"/>
</dbReference>
<dbReference type="InterPro" id="IPR011989">
    <property type="entry name" value="ARM-like"/>
</dbReference>
<name>A0ABR2JFT8_9EUKA</name>
<evidence type="ECO:0000313" key="3">
    <source>
        <dbReference type="EMBL" id="KAK8875815.1"/>
    </source>
</evidence>
<gene>
    <name evidence="3" type="ORF">M9Y10_005990</name>
</gene>
<dbReference type="InterPro" id="IPR011009">
    <property type="entry name" value="Kinase-like_dom_sf"/>
</dbReference>
<dbReference type="Proteomes" id="UP001470230">
    <property type="component" value="Unassembled WGS sequence"/>
</dbReference>
<dbReference type="PANTHER" id="PTHR12984">
    <property type="entry name" value="SCY1-RELATED S/T PROTEIN KINASE-LIKE"/>
    <property type="match status" value="1"/>
</dbReference>
<sequence length="763" mass="86662">MFEKLKLLIGAGLSSNYKTEKFDFTIGCWKVYDAVHKNTNKRVSLWILDHEFLDKRFPNKADQTPYINGYITCINNSRKLVHPHLLRIHEAQLDSYYLEFTSEHVISCLKTHVGKLDSNDASYIAFQLLDALSFLHNTTKKVHFGVSTSSIFLDENFNAKLFNFNWLSDIGTDNNVKPPFSEYDITPAYPNIKYTAPEVILGKPCMAQTDIFSFGAVFCELLTGKQLLEIQKKDEYKTTENPIANIQGMTTNFYQLLSNCLQPSPTLRPTTVELLKDQCFNTVSVKILRYLDMIVIKDPKDKLDFFRGLPKVINSFSQHLLEVKIIPLLVEECRVDKRFAPVLLPTIFQAGKYFNIETFTNKIFNKVEFLIPIQDPPEILIAFLQYSELLLENTDESIHEQHVIPIFSSSLKSEKEIVLREAIKKLRSNSLIPKISINGIQKSILPLLIKICSKQALSTSLISSSIECIKICLQRVDHDLFLKFLMPKIYDVWLQRQDPLLVPPLTDLLLALKGTETPTMSYAMPLGAELVSSQMCHPYYAKIVISWMLAAVTKYQTAKKLDQVEDPPQNSSISEASTTVSSTIGISEAMEFFDPLAEELHITPAQQNFDFTFSTGQLSGPTNSISSSSNQKSFDFNFDTNKLVSNTISSDTDMKPSFGQRQNSNSFSAQNNFNDLAGQRKQRTMQQQQAPFNPNFDFQPQQQAPFNPNFDFQPQQQQQAPFNPDFPNPVFAPDFSSSPFNQQFQSQSNSSSKASKNDLADLF</sequence>
<keyword evidence="4" id="KW-1185">Reference proteome</keyword>
<evidence type="ECO:0000313" key="4">
    <source>
        <dbReference type="Proteomes" id="UP001470230"/>
    </source>
</evidence>
<organism evidence="3 4">
    <name type="scientific">Tritrichomonas musculus</name>
    <dbReference type="NCBI Taxonomy" id="1915356"/>
    <lineage>
        <taxon>Eukaryota</taxon>
        <taxon>Metamonada</taxon>
        <taxon>Parabasalia</taxon>
        <taxon>Tritrichomonadida</taxon>
        <taxon>Tritrichomonadidae</taxon>
        <taxon>Tritrichomonas</taxon>
    </lineage>
</organism>
<evidence type="ECO:0000256" key="1">
    <source>
        <dbReference type="SAM" id="MobiDB-lite"/>
    </source>
</evidence>
<comment type="caution">
    <text evidence="3">The sequence shown here is derived from an EMBL/GenBank/DDBJ whole genome shotgun (WGS) entry which is preliminary data.</text>
</comment>
<feature type="domain" description="Protein kinase" evidence="2">
    <location>
        <begin position="2"/>
        <end position="280"/>
    </location>
</feature>
<reference evidence="3 4" key="1">
    <citation type="submission" date="2024-04" db="EMBL/GenBank/DDBJ databases">
        <title>Tritrichomonas musculus Genome.</title>
        <authorList>
            <person name="Alves-Ferreira E."/>
            <person name="Grigg M."/>
            <person name="Lorenzi H."/>
            <person name="Galac M."/>
        </authorList>
    </citation>
    <scope>NUCLEOTIDE SEQUENCE [LARGE SCALE GENOMIC DNA]</scope>
    <source>
        <strain evidence="3 4">EAF2021</strain>
    </source>
</reference>
<dbReference type="Gene3D" id="1.10.510.10">
    <property type="entry name" value="Transferase(Phosphotransferase) domain 1"/>
    <property type="match status" value="1"/>
</dbReference>
<dbReference type="PROSITE" id="PS50011">
    <property type="entry name" value="PROTEIN_KINASE_DOM"/>
    <property type="match status" value="1"/>
</dbReference>
<dbReference type="PANTHER" id="PTHR12984:SF6">
    <property type="entry name" value="SCY1-LIKE PROTEIN 2"/>
    <property type="match status" value="1"/>
</dbReference>
<feature type="region of interest" description="Disordered" evidence="1">
    <location>
        <begin position="647"/>
        <end position="763"/>
    </location>
</feature>
<dbReference type="SMART" id="SM00220">
    <property type="entry name" value="S_TKc"/>
    <property type="match status" value="1"/>
</dbReference>
<dbReference type="EMBL" id="JAPFFF010000012">
    <property type="protein sequence ID" value="KAK8875815.1"/>
    <property type="molecule type" value="Genomic_DNA"/>
</dbReference>
<dbReference type="InterPro" id="IPR000719">
    <property type="entry name" value="Prot_kinase_dom"/>
</dbReference>
<feature type="compositionally biased region" description="Low complexity" evidence="1">
    <location>
        <begin position="662"/>
        <end position="674"/>
    </location>
</feature>
<proteinExistence type="predicted"/>